<comment type="catalytic activity">
    <reaction evidence="1">
        <text>S-ubiquitinyl-[E2 ubiquitin-conjugating enzyme]-L-cysteine + [acceptor protein]-L-lysine = [E2 ubiquitin-conjugating enzyme]-L-cysteine + N(6)-ubiquitinyl-[acceptor protein]-L-lysine.</text>
        <dbReference type="EC" id="2.3.2.27"/>
    </reaction>
</comment>
<keyword evidence="8" id="KW-1185">Reference proteome</keyword>
<reference evidence="7" key="3">
    <citation type="submission" date="2020-12" db="UniProtKB">
        <authorList>
            <consortium name="EnsemblPlants"/>
        </authorList>
    </citation>
    <scope>IDENTIFICATION</scope>
</reference>
<evidence type="ECO:0000256" key="1">
    <source>
        <dbReference type="ARBA" id="ARBA00000900"/>
    </source>
</evidence>
<accession>A0A2K1JBP8</accession>
<protein>
    <recommendedName>
        <fullName evidence="3">RING-type E3 ubiquitin transferase</fullName>
        <ecNumber evidence="3">2.3.2.27</ecNumber>
    </recommendedName>
</protein>
<evidence type="ECO:0000313" key="7">
    <source>
        <dbReference type="EnsemblPlants" id="Pp3c15_2670V3.1"/>
    </source>
</evidence>
<dbReference type="Gene3D" id="3.30.40.10">
    <property type="entry name" value="Zinc/RING finger domain, C3HC4 (zinc finger)"/>
    <property type="match status" value="1"/>
</dbReference>
<reference evidence="6 8" key="2">
    <citation type="journal article" date="2018" name="Plant J.">
        <title>The Physcomitrella patens chromosome-scale assembly reveals moss genome structure and evolution.</title>
        <authorList>
            <person name="Lang D."/>
            <person name="Ullrich K.K."/>
            <person name="Murat F."/>
            <person name="Fuchs J."/>
            <person name="Jenkins J."/>
            <person name="Haas F.B."/>
            <person name="Piednoel M."/>
            <person name="Gundlach H."/>
            <person name="Van Bel M."/>
            <person name="Meyberg R."/>
            <person name="Vives C."/>
            <person name="Morata J."/>
            <person name="Symeonidi A."/>
            <person name="Hiss M."/>
            <person name="Muchero W."/>
            <person name="Kamisugi Y."/>
            <person name="Saleh O."/>
            <person name="Blanc G."/>
            <person name="Decker E.L."/>
            <person name="van Gessel N."/>
            <person name="Grimwood J."/>
            <person name="Hayes R.D."/>
            <person name="Graham S.W."/>
            <person name="Gunter L.E."/>
            <person name="McDaniel S.F."/>
            <person name="Hoernstein S.N.W."/>
            <person name="Larsson A."/>
            <person name="Li F.W."/>
            <person name="Perroud P.F."/>
            <person name="Phillips J."/>
            <person name="Ranjan P."/>
            <person name="Rokshar D.S."/>
            <person name="Rothfels C.J."/>
            <person name="Schneider L."/>
            <person name="Shu S."/>
            <person name="Stevenson D.W."/>
            <person name="Thummler F."/>
            <person name="Tillich M."/>
            <person name="Villarreal Aguilar J.C."/>
            <person name="Widiez T."/>
            <person name="Wong G.K."/>
            <person name="Wymore A."/>
            <person name="Zhang Y."/>
            <person name="Zimmer A.D."/>
            <person name="Quatrano R.S."/>
            <person name="Mayer K.F.X."/>
            <person name="Goodstein D."/>
            <person name="Casacuberta J.M."/>
            <person name="Vandepoele K."/>
            <person name="Reski R."/>
            <person name="Cuming A.C."/>
            <person name="Tuskan G.A."/>
            <person name="Maumus F."/>
            <person name="Salse J."/>
            <person name="Schmutz J."/>
            <person name="Rensing S.A."/>
        </authorList>
    </citation>
    <scope>NUCLEOTIDE SEQUENCE [LARGE SCALE GENOMIC DNA]</scope>
    <source>
        <strain evidence="7 8">cv. Gransden 2004</strain>
    </source>
</reference>
<evidence type="ECO:0000259" key="5">
    <source>
        <dbReference type="PROSITE" id="PS51698"/>
    </source>
</evidence>
<reference evidence="6 8" key="1">
    <citation type="journal article" date="2008" name="Science">
        <title>The Physcomitrella genome reveals evolutionary insights into the conquest of land by plants.</title>
        <authorList>
            <person name="Rensing S."/>
            <person name="Lang D."/>
            <person name="Zimmer A."/>
            <person name="Terry A."/>
            <person name="Salamov A."/>
            <person name="Shapiro H."/>
            <person name="Nishiyama T."/>
            <person name="Perroud P.-F."/>
            <person name="Lindquist E."/>
            <person name="Kamisugi Y."/>
            <person name="Tanahashi T."/>
            <person name="Sakakibara K."/>
            <person name="Fujita T."/>
            <person name="Oishi K."/>
            <person name="Shin-I T."/>
            <person name="Kuroki Y."/>
            <person name="Toyoda A."/>
            <person name="Suzuki Y."/>
            <person name="Hashimoto A."/>
            <person name="Yamaguchi K."/>
            <person name="Sugano A."/>
            <person name="Kohara Y."/>
            <person name="Fujiyama A."/>
            <person name="Anterola A."/>
            <person name="Aoki S."/>
            <person name="Ashton N."/>
            <person name="Barbazuk W.B."/>
            <person name="Barker E."/>
            <person name="Bennetzen J."/>
            <person name="Bezanilla M."/>
            <person name="Blankenship R."/>
            <person name="Cho S.H."/>
            <person name="Dutcher S."/>
            <person name="Estelle M."/>
            <person name="Fawcett J.A."/>
            <person name="Gundlach H."/>
            <person name="Hanada K."/>
            <person name="Heyl A."/>
            <person name="Hicks K.A."/>
            <person name="Hugh J."/>
            <person name="Lohr M."/>
            <person name="Mayer K."/>
            <person name="Melkozernov A."/>
            <person name="Murata T."/>
            <person name="Nelson D."/>
            <person name="Pils B."/>
            <person name="Prigge M."/>
            <person name="Reiss B."/>
            <person name="Renner T."/>
            <person name="Rombauts S."/>
            <person name="Rushton P."/>
            <person name="Sanderfoot A."/>
            <person name="Schween G."/>
            <person name="Shiu S.-H."/>
            <person name="Stueber K."/>
            <person name="Theodoulou F.L."/>
            <person name="Tu H."/>
            <person name="Van de Peer Y."/>
            <person name="Verrier P.J."/>
            <person name="Waters E."/>
            <person name="Wood A."/>
            <person name="Yang L."/>
            <person name="Cove D."/>
            <person name="Cuming A."/>
            <person name="Hasebe M."/>
            <person name="Lucas S."/>
            <person name="Mishler D.B."/>
            <person name="Reski R."/>
            <person name="Grigoriev I."/>
            <person name="Quatrano R.S."/>
            <person name="Boore J.L."/>
        </authorList>
    </citation>
    <scope>NUCLEOTIDE SEQUENCE [LARGE SCALE GENOMIC DNA]</scope>
    <source>
        <strain evidence="7 8">cv. Gransden 2004</strain>
    </source>
</reference>
<dbReference type="PaxDb" id="3218-PP1S124_87V6.1"/>
<dbReference type="Gene3D" id="1.25.10.10">
    <property type="entry name" value="Leucine-rich Repeat Variant"/>
    <property type="match status" value="3"/>
</dbReference>
<dbReference type="GeneID" id="112292682"/>
<dbReference type="SMART" id="SM00185">
    <property type="entry name" value="ARM"/>
    <property type="match status" value="5"/>
</dbReference>
<comment type="pathway">
    <text evidence="2">Protein modification; protein ubiquitination.</text>
</comment>
<dbReference type="SUPFAM" id="SSF48371">
    <property type="entry name" value="ARM repeat"/>
    <property type="match status" value="2"/>
</dbReference>
<keyword evidence="4" id="KW-0175">Coiled coil</keyword>
<dbReference type="PANTHER" id="PTHR45958">
    <property type="entry name" value="RING-TYPE E3 UBIQUITIN TRANSFERASE"/>
    <property type="match status" value="1"/>
</dbReference>
<organism evidence="6">
    <name type="scientific">Physcomitrium patens</name>
    <name type="common">Spreading-leaved earth moss</name>
    <name type="synonym">Physcomitrella patens</name>
    <dbReference type="NCBI Taxonomy" id="3218"/>
    <lineage>
        <taxon>Eukaryota</taxon>
        <taxon>Viridiplantae</taxon>
        <taxon>Streptophyta</taxon>
        <taxon>Embryophyta</taxon>
        <taxon>Bryophyta</taxon>
        <taxon>Bryophytina</taxon>
        <taxon>Bryopsida</taxon>
        <taxon>Funariidae</taxon>
        <taxon>Funariales</taxon>
        <taxon>Funariaceae</taxon>
        <taxon>Physcomitrium</taxon>
    </lineage>
</organism>
<proteinExistence type="predicted"/>
<dbReference type="InterPro" id="IPR016024">
    <property type="entry name" value="ARM-type_fold"/>
</dbReference>
<dbReference type="KEGG" id="ppp:112292682"/>
<dbReference type="EnsemblPlants" id="Pp3c15_2670V3.2">
    <property type="protein sequence ID" value="Pp3c15_2670V3.2"/>
    <property type="gene ID" value="Pp3c15_2670"/>
</dbReference>
<dbReference type="InterPro" id="IPR052608">
    <property type="entry name" value="U-box_domain_protein"/>
</dbReference>
<dbReference type="InterPro" id="IPR013083">
    <property type="entry name" value="Znf_RING/FYVE/PHD"/>
</dbReference>
<dbReference type="EMBL" id="ABEU02000015">
    <property type="protein sequence ID" value="PNR38938.1"/>
    <property type="molecule type" value="Genomic_DNA"/>
</dbReference>
<dbReference type="GO" id="GO:0016567">
    <property type="term" value="P:protein ubiquitination"/>
    <property type="evidence" value="ECO:0007669"/>
    <property type="project" value="UniProtKB-UniPathway"/>
</dbReference>
<dbReference type="GO" id="GO:0061630">
    <property type="term" value="F:ubiquitin protein ligase activity"/>
    <property type="evidence" value="ECO:0007669"/>
    <property type="project" value="UniProtKB-EC"/>
</dbReference>
<dbReference type="STRING" id="3218.A0A2K1JBP8"/>
<dbReference type="Gramene" id="Pp3c15_2670V3.1">
    <property type="protein sequence ID" value="Pp3c15_2670V3.1"/>
    <property type="gene ID" value="Pp3c15_2670"/>
</dbReference>
<dbReference type="PANTHER" id="PTHR45958:SF6">
    <property type="entry name" value="U-BOX DOMAIN-CONTAINING PROTEIN 43"/>
    <property type="match status" value="1"/>
</dbReference>
<evidence type="ECO:0000256" key="4">
    <source>
        <dbReference type="SAM" id="Coils"/>
    </source>
</evidence>
<dbReference type="EnsemblPlants" id="Pp3c15_2670V3.1">
    <property type="protein sequence ID" value="Pp3c15_2670V3.1"/>
    <property type="gene ID" value="Pp3c15_2670"/>
</dbReference>
<dbReference type="OMA" id="FKECSDT"/>
<gene>
    <name evidence="7" type="primary">LOC112292682</name>
    <name evidence="6" type="ORF">PHYPA_019216</name>
</gene>
<evidence type="ECO:0000256" key="2">
    <source>
        <dbReference type="ARBA" id="ARBA00004906"/>
    </source>
</evidence>
<feature type="coiled-coil region" evidence="4">
    <location>
        <begin position="64"/>
        <end position="91"/>
    </location>
</feature>
<dbReference type="Pfam" id="PF04564">
    <property type="entry name" value="U-box"/>
    <property type="match status" value="1"/>
</dbReference>
<dbReference type="Pfam" id="PF00514">
    <property type="entry name" value="Arm"/>
    <property type="match status" value="1"/>
</dbReference>
<evidence type="ECO:0000313" key="6">
    <source>
        <dbReference type="EMBL" id="PNR38938.1"/>
    </source>
</evidence>
<dbReference type="PROSITE" id="PS51698">
    <property type="entry name" value="U_BOX"/>
    <property type="match status" value="1"/>
</dbReference>
<dbReference type="EC" id="2.3.2.27" evidence="3"/>
<dbReference type="CDD" id="cd16664">
    <property type="entry name" value="RING-Ubox_PUB"/>
    <property type="match status" value="1"/>
</dbReference>
<dbReference type="SUPFAM" id="SSF57850">
    <property type="entry name" value="RING/U-box"/>
    <property type="match status" value="1"/>
</dbReference>
<name>A0A2K1JBP8_PHYPA</name>
<dbReference type="AlphaFoldDB" id="A0A2K1JBP8"/>
<dbReference type="FunCoup" id="A0A2K1JBP8">
    <property type="interactions" value="1244"/>
</dbReference>
<dbReference type="UniPathway" id="UPA00143"/>
<feature type="domain" description="U-box" evidence="5">
    <location>
        <begin position="256"/>
        <end position="334"/>
    </location>
</feature>
<dbReference type="InterPro" id="IPR003613">
    <property type="entry name" value="Ubox_domain"/>
</dbReference>
<sequence length="1036" mass="113713">MDDGLDLLQLPMAEAATQFLVDKLVEAVSASAKVVVEHENFQVLVDILDSIKQVLLDLEEGGDIFQLEALMRELEQDIDEALELIAFCTIKCRIYLLLHCRAISKQLEDVTRRMGRRLASIPSSSLRGDEQLKAVVDDLSLVMKEAIFPYKDNEAKLCQTLEPENSSILSDVGVQQAILMDIGRTVGIEDLSRNPAAFRIELDLLRKDVEDSKDANDMRLFGVVSGMFDKWLQSNEQPGQSDEANAVHPYHKRLEPLYEAFVCPLTKQVMQDPATLENGQTYERVAIERWIQKCKEDGRRLLCPMTGQEVSTAVKPSLALRNTIEEWTQRNEQARIEIVRQIVTSGSDDADIVFGLSDLQTLCRKNRMNKHKVRSEGLIPLIVDLLKNGEEVRYLALSTLRLLAENDDDCKDAIGVTNLQRVVKCLSREHTKEREGAVSLLYELSKSYALCEKIGATTGAILILVGILSSNSEDLTAVGHAELTLANLERCDNNVKQMAENGRLQPLLKRLVEGPEEVRIGMAEDLSVVPMTSEDKSRAAQRAAFALVEMLGSHNSMARAAALKALCSLSTLPSNGNLLIEAGVLAPLMRDLFVLGATQVPTKQKEISASVLANVVSSGANWETVSVDKDGNTLTSEHTVHNFLQLIGITGPTIEAKVLQVLVGLASSNKAVTKVVQHIRSAAATVSLIQFLEAPHSDLRVTSVRLLMLLSPHMGQELADGLRVTTRQLGTLIKLLASDCSMEEQAVAAGLLANLPMKDIHLTQAMLDEGAPALLIQRLEDLKRGVARVGDRKHITPFQTGIVGILVRFTYALDEQAVLDLATNYNFTELFTSLLQSGGSDELQISAALALENLSVKSSQLSTFPDPPQPKGIYRFACFKQPSPLLGICPVHTGVCTAKETFCLVHSNALLPLVSCLDHRNPDVVEAAIGALSTLLMDTVDIERGSQVLQNAGGIPPILVIMQEHRTEVLRQRAVWMVERVLRNADLASQISGNAHVNTALVDAFRYGNSQAKQLAERALKHLNKIPNFSGVFPQV</sequence>
<dbReference type="Gramene" id="Pp3c15_2670V3.2">
    <property type="protein sequence ID" value="Pp3c15_2670V3.2"/>
    <property type="gene ID" value="Pp3c15_2670"/>
</dbReference>
<dbReference type="OrthoDB" id="10064100at2759"/>
<dbReference type="InterPro" id="IPR011989">
    <property type="entry name" value="ARM-like"/>
</dbReference>
<evidence type="ECO:0000313" key="8">
    <source>
        <dbReference type="Proteomes" id="UP000006727"/>
    </source>
</evidence>
<dbReference type="InterPro" id="IPR045210">
    <property type="entry name" value="RING-Ubox_PUB"/>
</dbReference>
<dbReference type="SMART" id="SM00504">
    <property type="entry name" value="Ubox"/>
    <property type="match status" value="1"/>
</dbReference>
<dbReference type="InterPro" id="IPR000225">
    <property type="entry name" value="Armadillo"/>
</dbReference>
<dbReference type="RefSeq" id="XP_024397188.1">
    <property type="nucleotide sequence ID" value="XM_024541420.2"/>
</dbReference>
<dbReference type="Proteomes" id="UP000006727">
    <property type="component" value="Chromosome 15"/>
</dbReference>
<evidence type="ECO:0000256" key="3">
    <source>
        <dbReference type="ARBA" id="ARBA00012483"/>
    </source>
</evidence>